<evidence type="ECO:0000256" key="1">
    <source>
        <dbReference type="ARBA" id="ARBA00009065"/>
    </source>
</evidence>
<dbReference type="InterPro" id="IPR048258">
    <property type="entry name" value="Cyclins_cyclin-box"/>
</dbReference>
<accession>A0A2N9EBW5</accession>
<dbReference type="PROSITE" id="PS00292">
    <property type="entry name" value="CYCLINS"/>
    <property type="match status" value="1"/>
</dbReference>
<evidence type="ECO:0000259" key="9">
    <source>
        <dbReference type="SMART" id="SM00385"/>
    </source>
</evidence>
<organism evidence="11">
    <name type="scientific">Fagus sylvatica</name>
    <name type="common">Beechnut</name>
    <dbReference type="NCBI Taxonomy" id="28930"/>
    <lineage>
        <taxon>Eukaryota</taxon>
        <taxon>Viridiplantae</taxon>
        <taxon>Streptophyta</taxon>
        <taxon>Embryophyta</taxon>
        <taxon>Tracheophyta</taxon>
        <taxon>Spermatophyta</taxon>
        <taxon>Magnoliopsida</taxon>
        <taxon>eudicotyledons</taxon>
        <taxon>Gunneridae</taxon>
        <taxon>Pentapetalae</taxon>
        <taxon>rosids</taxon>
        <taxon>fabids</taxon>
        <taxon>Fagales</taxon>
        <taxon>Fagaceae</taxon>
        <taxon>Fagus</taxon>
    </lineage>
</organism>
<feature type="domain" description="Cyclin-like" evidence="9">
    <location>
        <begin position="107"/>
        <end position="195"/>
    </location>
</feature>
<proteinExistence type="inferred from homology"/>
<evidence type="ECO:0000256" key="3">
    <source>
        <dbReference type="ARBA" id="ARBA00022618"/>
    </source>
</evidence>
<gene>
    <name evidence="11" type="ORF">FSB_LOCUS4389</name>
</gene>
<dbReference type="Pfam" id="PF00134">
    <property type="entry name" value="Cyclin_N"/>
    <property type="match status" value="1"/>
</dbReference>
<evidence type="ECO:0000256" key="6">
    <source>
        <dbReference type="ARBA" id="ARBA00032263"/>
    </source>
</evidence>
<dbReference type="Pfam" id="PF02984">
    <property type="entry name" value="Cyclin_C"/>
    <property type="match status" value="1"/>
</dbReference>
<dbReference type="FunFam" id="1.10.472.10:FF:000040">
    <property type="entry name" value="D6-type cyclin"/>
    <property type="match status" value="1"/>
</dbReference>
<dbReference type="GO" id="GO:0051301">
    <property type="term" value="P:cell division"/>
    <property type="evidence" value="ECO:0007669"/>
    <property type="project" value="UniProtKB-KW"/>
</dbReference>
<dbReference type="SMART" id="SM01332">
    <property type="entry name" value="Cyclin_C"/>
    <property type="match status" value="1"/>
</dbReference>
<reference evidence="11" key="1">
    <citation type="submission" date="2018-02" db="EMBL/GenBank/DDBJ databases">
        <authorList>
            <person name="Cohen D.B."/>
            <person name="Kent A.D."/>
        </authorList>
    </citation>
    <scope>NUCLEOTIDE SEQUENCE</scope>
</reference>
<evidence type="ECO:0000256" key="8">
    <source>
        <dbReference type="SAM" id="MobiDB-lite"/>
    </source>
</evidence>
<evidence type="ECO:0000256" key="2">
    <source>
        <dbReference type="ARBA" id="ARBA00011177"/>
    </source>
</evidence>
<dbReference type="Gene3D" id="1.10.472.10">
    <property type="entry name" value="Cyclin-like"/>
    <property type="match status" value="2"/>
</dbReference>
<evidence type="ECO:0000259" key="10">
    <source>
        <dbReference type="SMART" id="SM01332"/>
    </source>
</evidence>
<dbReference type="InterPro" id="IPR039361">
    <property type="entry name" value="Cyclin"/>
</dbReference>
<dbReference type="InterPro" id="IPR004367">
    <property type="entry name" value="Cyclin_C-dom"/>
</dbReference>
<protein>
    <recommendedName>
        <fullName evidence="6">B-like cyclin</fullName>
    </recommendedName>
</protein>
<comment type="subunit">
    <text evidence="2">Interacts with the CDC2 protein kinase to form a serine/threonine kinase holoenzyme complex also known as maturation promoting factor (MPF). The cyclin subunit imparts substrate specificity to the complex.</text>
</comment>
<dbReference type="InterPro" id="IPR006671">
    <property type="entry name" value="Cyclin_N"/>
</dbReference>
<dbReference type="PANTHER" id="PTHR10177">
    <property type="entry name" value="CYCLINS"/>
    <property type="match status" value="1"/>
</dbReference>
<evidence type="ECO:0000256" key="4">
    <source>
        <dbReference type="ARBA" id="ARBA00023127"/>
    </source>
</evidence>
<dbReference type="InterPro" id="IPR013763">
    <property type="entry name" value="Cyclin-like_dom"/>
</dbReference>
<feature type="domain" description="Cyclin C-terminal" evidence="10">
    <location>
        <begin position="204"/>
        <end position="339"/>
    </location>
</feature>
<keyword evidence="4 7" id="KW-0195">Cyclin</keyword>
<sequence length="354" mass="39397">MAKSLDCATSSLLCAESTNTCFDDFDGNATDGFGVSPSWNHQNNHTVNQDSIFDNIRSESLLGFPLQSEERVIEMVEREREHSPRDDYLKRLRSGDLDLSVRRDALDWIWKAYVHYSFGPSSVCLSMNYFDRFLSINELQRDKSWAVQLLAVACLSLAAKMEETNVPQSVDLQVGEPKFVFDAKAIQRMELLVLGTLGWRMQAITPCSFIDYFLSKINNVHHPSILSISRSVQLILGTMKGIDFLEFRPSEIAAAVAISVSRQMQAVDIDKALSCFKHVEKERVLKCLELMQDLSLISGSTNVASTLAPSVPQSPVGVLDAACLSYKSDELTVGSCANSSHNSPDIRGRNQTDK</sequence>
<dbReference type="FunFam" id="1.10.472.10:FF:000034">
    <property type="entry name" value="D2/4-type cyclin"/>
    <property type="match status" value="1"/>
</dbReference>
<dbReference type="SMART" id="SM00385">
    <property type="entry name" value="CYCLIN"/>
    <property type="match status" value="1"/>
</dbReference>
<dbReference type="InterPro" id="IPR036915">
    <property type="entry name" value="Cyclin-like_sf"/>
</dbReference>
<dbReference type="SUPFAM" id="SSF47954">
    <property type="entry name" value="Cyclin-like"/>
    <property type="match status" value="2"/>
</dbReference>
<feature type="compositionally biased region" description="Basic and acidic residues" evidence="8">
    <location>
        <begin position="344"/>
        <end position="354"/>
    </location>
</feature>
<dbReference type="CDD" id="cd20544">
    <property type="entry name" value="CYCLIN_AtCycD-like_rpt2"/>
    <property type="match status" value="1"/>
</dbReference>
<feature type="region of interest" description="Disordered" evidence="8">
    <location>
        <begin position="334"/>
        <end position="354"/>
    </location>
</feature>
<evidence type="ECO:0000313" key="11">
    <source>
        <dbReference type="EMBL" id="SPC76507.1"/>
    </source>
</evidence>
<evidence type="ECO:0000256" key="7">
    <source>
        <dbReference type="RuleBase" id="RU000383"/>
    </source>
</evidence>
<keyword evidence="3" id="KW-0132">Cell division</keyword>
<comment type="similarity">
    <text evidence="1">Belongs to the cyclin family. Cyclin D subfamily.</text>
</comment>
<keyword evidence="5" id="KW-0131">Cell cycle</keyword>
<dbReference type="AlphaFoldDB" id="A0A2N9EBW5"/>
<name>A0A2N9EBW5_FAGSY</name>
<dbReference type="EMBL" id="OIVN01000224">
    <property type="protein sequence ID" value="SPC76507.1"/>
    <property type="molecule type" value="Genomic_DNA"/>
</dbReference>
<evidence type="ECO:0000256" key="5">
    <source>
        <dbReference type="ARBA" id="ARBA00023306"/>
    </source>
</evidence>
<dbReference type="CDD" id="cd20543">
    <property type="entry name" value="CYCLIN_AtCycD-like_rpt1"/>
    <property type="match status" value="1"/>
</dbReference>